<gene>
    <name evidence="1" type="ORF">SEVIR_7G258550v2</name>
</gene>
<dbReference type="AlphaFoldDB" id="A0A4U6TUF5"/>
<keyword evidence="2" id="KW-1185">Reference proteome</keyword>
<name>A0A4U6TUF5_SETVI</name>
<proteinExistence type="predicted"/>
<sequence>MIVKQFKCIRRDLPCARARIFKRRRRSPNSRLINRVPNSWDCECNITKYVWVLKCEEITELVSEIQETEPRGWLAAIVSSLKHKDLMRTVVTLWAIWYARRKTIHGCSF</sequence>
<evidence type="ECO:0000313" key="2">
    <source>
        <dbReference type="Proteomes" id="UP000298652"/>
    </source>
</evidence>
<evidence type="ECO:0000313" key="1">
    <source>
        <dbReference type="EMBL" id="TKW06718.1"/>
    </source>
</evidence>
<dbReference type="Gramene" id="TKW06718">
    <property type="protein sequence ID" value="TKW06718"/>
    <property type="gene ID" value="SEVIR_7G258550v2"/>
</dbReference>
<protein>
    <submittedName>
        <fullName evidence="1">Uncharacterized protein</fullName>
    </submittedName>
</protein>
<accession>A0A4U6TUF5</accession>
<dbReference type="Proteomes" id="UP000298652">
    <property type="component" value="Chromosome 7"/>
</dbReference>
<organism evidence="1 2">
    <name type="scientific">Setaria viridis</name>
    <name type="common">Green bristlegrass</name>
    <name type="synonym">Setaria italica subsp. viridis</name>
    <dbReference type="NCBI Taxonomy" id="4556"/>
    <lineage>
        <taxon>Eukaryota</taxon>
        <taxon>Viridiplantae</taxon>
        <taxon>Streptophyta</taxon>
        <taxon>Embryophyta</taxon>
        <taxon>Tracheophyta</taxon>
        <taxon>Spermatophyta</taxon>
        <taxon>Magnoliopsida</taxon>
        <taxon>Liliopsida</taxon>
        <taxon>Poales</taxon>
        <taxon>Poaceae</taxon>
        <taxon>PACMAD clade</taxon>
        <taxon>Panicoideae</taxon>
        <taxon>Panicodae</taxon>
        <taxon>Paniceae</taxon>
        <taxon>Cenchrinae</taxon>
        <taxon>Setaria</taxon>
    </lineage>
</organism>
<dbReference type="EMBL" id="CM016558">
    <property type="protein sequence ID" value="TKW06718.1"/>
    <property type="molecule type" value="Genomic_DNA"/>
</dbReference>
<reference evidence="1" key="1">
    <citation type="submission" date="2019-03" db="EMBL/GenBank/DDBJ databases">
        <title>WGS assembly of Setaria viridis.</title>
        <authorList>
            <person name="Huang P."/>
            <person name="Jenkins J."/>
            <person name="Grimwood J."/>
            <person name="Barry K."/>
            <person name="Healey A."/>
            <person name="Mamidi S."/>
            <person name="Sreedasyam A."/>
            <person name="Shu S."/>
            <person name="Feldman M."/>
            <person name="Wu J."/>
            <person name="Yu Y."/>
            <person name="Chen C."/>
            <person name="Johnson J."/>
            <person name="Rokhsar D."/>
            <person name="Baxter I."/>
            <person name="Schmutz J."/>
            <person name="Brutnell T."/>
            <person name="Kellogg E."/>
        </authorList>
    </citation>
    <scope>NUCLEOTIDE SEQUENCE [LARGE SCALE GENOMIC DNA]</scope>
</reference>